<dbReference type="Proteomes" id="UP000186817">
    <property type="component" value="Unassembled WGS sequence"/>
</dbReference>
<gene>
    <name evidence="4" type="ORF">AK812_SmicGene35510</name>
</gene>
<dbReference type="GO" id="GO:0003676">
    <property type="term" value="F:nucleic acid binding"/>
    <property type="evidence" value="ECO:0007669"/>
    <property type="project" value="InterPro"/>
</dbReference>
<evidence type="ECO:0000313" key="5">
    <source>
        <dbReference type="Proteomes" id="UP000186817"/>
    </source>
</evidence>
<feature type="domain" description="CCHC-type" evidence="3">
    <location>
        <begin position="431"/>
        <end position="446"/>
    </location>
</feature>
<evidence type="ECO:0000313" key="4">
    <source>
        <dbReference type="EMBL" id="OLP83684.1"/>
    </source>
</evidence>
<proteinExistence type="predicted"/>
<keyword evidence="1" id="KW-0479">Metal-binding</keyword>
<reference evidence="4 5" key="1">
    <citation type="submission" date="2016-02" db="EMBL/GenBank/DDBJ databases">
        <title>Genome analysis of coral dinoflagellate symbionts highlights evolutionary adaptations to a symbiotic lifestyle.</title>
        <authorList>
            <person name="Aranda M."/>
            <person name="Li Y."/>
            <person name="Liew Y.J."/>
            <person name="Baumgarten S."/>
            <person name="Simakov O."/>
            <person name="Wilson M."/>
            <person name="Piel J."/>
            <person name="Ashoor H."/>
            <person name="Bougouffa S."/>
            <person name="Bajic V.B."/>
            <person name="Ryu T."/>
            <person name="Ravasi T."/>
            <person name="Bayer T."/>
            <person name="Micklem G."/>
            <person name="Kim H."/>
            <person name="Bhak J."/>
            <person name="Lajeunesse T.C."/>
            <person name="Voolstra C.R."/>
        </authorList>
    </citation>
    <scope>NUCLEOTIDE SEQUENCE [LARGE SCALE GENOMIC DNA]</scope>
    <source>
        <strain evidence="4 5">CCMP2467</strain>
    </source>
</reference>
<organism evidence="4 5">
    <name type="scientific">Symbiodinium microadriaticum</name>
    <name type="common">Dinoflagellate</name>
    <name type="synonym">Zooxanthella microadriatica</name>
    <dbReference type="NCBI Taxonomy" id="2951"/>
    <lineage>
        <taxon>Eukaryota</taxon>
        <taxon>Sar</taxon>
        <taxon>Alveolata</taxon>
        <taxon>Dinophyceae</taxon>
        <taxon>Suessiales</taxon>
        <taxon>Symbiodiniaceae</taxon>
        <taxon>Symbiodinium</taxon>
    </lineage>
</organism>
<feature type="compositionally biased region" description="Basic and acidic residues" evidence="2">
    <location>
        <begin position="643"/>
        <end position="657"/>
    </location>
</feature>
<feature type="compositionally biased region" description="Pro residues" evidence="2">
    <location>
        <begin position="705"/>
        <end position="719"/>
    </location>
</feature>
<feature type="compositionally biased region" description="Low complexity" evidence="2">
    <location>
        <begin position="965"/>
        <end position="981"/>
    </location>
</feature>
<evidence type="ECO:0000256" key="1">
    <source>
        <dbReference type="PROSITE-ProRule" id="PRU00047"/>
    </source>
</evidence>
<protein>
    <recommendedName>
        <fullName evidence="3">CCHC-type domain-containing protein</fullName>
    </recommendedName>
</protein>
<dbReference type="GO" id="GO:0008270">
    <property type="term" value="F:zinc ion binding"/>
    <property type="evidence" value="ECO:0007669"/>
    <property type="project" value="UniProtKB-KW"/>
</dbReference>
<dbReference type="Pfam" id="PF00098">
    <property type="entry name" value="zf-CCHC"/>
    <property type="match status" value="1"/>
</dbReference>
<dbReference type="Gene3D" id="4.10.60.10">
    <property type="entry name" value="Zinc finger, CCHC-type"/>
    <property type="match status" value="1"/>
</dbReference>
<feature type="compositionally biased region" description="Basic and acidic residues" evidence="2">
    <location>
        <begin position="852"/>
        <end position="869"/>
    </location>
</feature>
<keyword evidence="1" id="KW-0863">Zinc-finger</keyword>
<dbReference type="InterPro" id="IPR036875">
    <property type="entry name" value="Znf_CCHC_sf"/>
</dbReference>
<keyword evidence="1" id="KW-0862">Zinc</keyword>
<feature type="region of interest" description="Disordered" evidence="2">
    <location>
        <begin position="626"/>
        <end position="1037"/>
    </location>
</feature>
<feature type="region of interest" description="Disordered" evidence="2">
    <location>
        <begin position="340"/>
        <end position="423"/>
    </location>
</feature>
<evidence type="ECO:0000259" key="3">
    <source>
        <dbReference type="PROSITE" id="PS50158"/>
    </source>
</evidence>
<feature type="compositionally biased region" description="Basic and acidic residues" evidence="2">
    <location>
        <begin position="350"/>
        <end position="409"/>
    </location>
</feature>
<dbReference type="SMART" id="SM00343">
    <property type="entry name" value="ZnF_C2HC"/>
    <property type="match status" value="1"/>
</dbReference>
<feature type="compositionally biased region" description="Polar residues" evidence="2">
    <location>
        <begin position="658"/>
        <end position="669"/>
    </location>
</feature>
<evidence type="ECO:0000256" key="2">
    <source>
        <dbReference type="SAM" id="MobiDB-lite"/>
    </source>
</evidence>
<comment type="caution">
    <text evidence="4">The sequence shown here is derived from an EMBL/GenBank/DDBJ whole genome shotgun (WGS) entry which is preliminary data.</text>
</comment>
<feature type="compositionally biased region" description="Low complexity" evidence="2">
    <location>
        <begin position="801"/>
        <end position="811"/>
    </location>
</feature>
<accession>A0A1Q9CL85</accession>
<dbReference type="SUPFAM" id="SSF57756">
    <property type="entry name" value="Retrovirus zinc finger-like domains"/>
    <property type="match status" value="1"/>
</dbReference>
<dbReference type="AlphaFoldDB" id="A0A1Q9CL85"/>
<dbReference type="EMBL" id="LSRX01001099">
    <property type="protein sequence ID" value="OLP83684.1"/>
    <property type="molecule type" value="Genomic_DNA"/>
</dbReference>
<keyword evidence="5" id="KW-1185">Reference proteome</keyword>
<feature type="compositionally biased region" description="Basic and acidic residues" evidence="2">
    <location>
        <begin position="987"/>
        <end position="997"/>
    </location>
</feature>
<sequence length="1037" mass="111698">MSKKKARYEQCFAKGRTPDHFYFRKESTRGLLGLAPPQPAAVQGAVQQSVETQLLIHTVQEQQKQISQMVSLVETLVSRDSVRESKGKGVGSLSDLSGSSMDVDEGGAPIRNPKAESYVPKLPALDGSKMARGRKAEIEAWVEYLEIFLPWLALFDDRIPGEIQSHFGQDATVQNSRLSKGESVRSTRVFLYLRQSFSSFPRGLDLLKQVEKEQLGVPAGYEAMRRLHQELSVCSRIEASSLREEILKFTTPKGIANRPLEVFRCVQVELAKYQRLTAGFPDLALTEADSCMVMLRNLSVETKKYILLHAKIDSLNQLESALRFYDSNLRILDFQDRSGKGEHANPLQFERNKDRFDRRGKDNKGKDKGKDNKGKDKGKDKDGKSKGKGDEKGKNGKGNKGDQEKDKGKHQGAAATSSKDGAEKDQATKKKCFVCHEPGHFARDCPHAAKGSGKGGRAEPARAATVLMEPELCAAVHHVIHDFDEDCFSETSLDFPDFLENEFQDRVLEEPVVGRDQGFDVDQGLHDEGSSLSLFMSAETTAAAKHTTSTPPEHAMLHHVSAVPRDGAVGVSYLLLDSGASVHLVSESMFSSGAAELVEDLGTGGVGCVTATGEDIQIRRSVRHPPRPLFAPLLNFPMASSSDSEKEWRAPDKKEDQPSQPKGSGSETAGSEVRVEGSVATGSEKGAQGSRVETAGSAPKRPGVPLQPPPPQEPKTPPQEPEEEYVEVTVEAEPTPPKVAPKGRGSPVGKGHLKGSIGKQSVGRVKGKGPKAAAIGVGKLDSSMPKVKAQPKPPPIKAAPKRPSAPSAPSKGTKTGAVNLVPKGVRKEVVGLPEKAQRQAAEGANPKPKRHEKLEEEAKSFAQLLERHGSTNQYEARFPQVDLSIAAGRAEVTTRAMVEITDKTSYTSPMPAHRQHPPPPPPPDVTMGEPAGTVPGSPSSFSLVTGPEAPKTPRPEAPKTPDAGTAALETPAPSSPPTTTLNVSKKARTEEPQEREMAMASASAPASPPPTRLAARTTKTSSPGSHKLPPGVSWDDL</sequence>
<dbReference type="InterPro" id="IPR001878">
    <property type="entry name" value="Znf_CCHC"/>
</dbReference>
<name>A0A1Q9CL85_SYMMI</name>
<dbReference type="PROSITE" id="PS50158">
    <property type="entry name" value="ZF_CCHC"/>
    <property type="match status" value="1"/>
</dbReference>